<dbReference type="InterPro" id="IPR032465">
    <property type="entry name" value="ACMSD"/>
</dbReference>
<dbReference type="GO" id="GO:0016787">
    <property type="term" value="F:hydrolase activity"/>
    <property type="evidence" value="ECO:0007669"/>
    <property type="project" value="InterPro"/>
</dbReference>
<gene>
    <name evidence="3" type="ORF">S01H1_19653</name>
</gene>
<evidence type="ECO:0000256" key="1">
    <source>
        <dbReference type="ARBA" id="ARBA00023239"/>
    </source>
</evidence>
<reference evidence="3" key="1">
    <citation type="journal article" date="2014" name="Front. Microbiol.">
        <title>High frequency of phylogenetically diverse reductive dehalogenase-homologous genes in deep subseafloor sedimentary metagenomes.</title>
        <authorList>
            <person name="Kawai M."/>
            <person name="Futagami T."/>
            <person name="Toyoda A."/>
            <person name="Takaki Y."/>
            <person name="Nishi S."/>
            <person name="Hori S."/>
            <person name="Arai W."/>
            <person name="Tsubouchi T."/>
            <person name="Morono Y."/>
            <person name="Uchiyama I."/>
            <person name="Ito T."/>
            <person name="Fujiyama A."/>
            <person name="Inagaki F."/>
            <person name="Takami H."/>
        </authorList>
    </citation>
    <scope>NUCLEOTIDE SEQUENCE</scope>
    <source>
        <strain evidence="3">Expedition CK06-06</strain>
    </source>
</reference>
<feature type="domain" description="Amidohydrolase-related" evidence="2">
    <location>
        <begin position="28"/>
        <end position="217"/>
    </location>
</feature>
<sequence>HPLYGRYFINPGIRFNYNFLLREKQDGNEFVHSLAKEHPDRIIQIYWLDPRKPDFITKLEKDFEKWHFKGIKLHQVCTPFKSDGIEINDIARFCGEKRLPLFIHLWSDGDALKLLNLAKNYPRTDFILLHLVGLEAVAEQAKYMNNIYYEISPFSYIKETRLKYAIGNLGAGRIMLGSDTPWDKGSLENNIARIGRLNIDSTEKERILGGNIADILKLKLPDRRA</sequence>
<dbReference type="InterPro" id="IPR032466">
    <property type="entry name" value="Metal_Hydrolase"/>
</dbReference>
<dbReference type="EMBL" id="BARS01010642">
    <property type="protein sequence ID" value="GAF95831.1"/>
    <property type="molecule type" value="Genomic_DNA"/>
</dbReference>
<dbReference type="Gene3D" id="3.20.20.140">
    <property type="entry name" value="Metal-dependent hydrolases"/>
    <property type="match status" value="1"/>
</dbReference>
<organism evidence="3">
    <name type="scientific">marine sediment metagenome</name>
    <dbReference type="NCBI Taxonomy" id="412755"/>
    <lineage>
        <taxon>unclassified sequences</taxon>
        <taxon>metagenomes</taxon>
        <taxon>ecological metagenomes</taxon>
    </lineage>
</organism>
<dbReference type="InterPro" id="IPR006680">
    <property type="entry name" value="Amidohydro-rel"/>
</dbReference>
<dbReference type="GO" id="GO:0016831">
    <property type="term" value="F:carboxy-lyase activity"/>
    <property type="evidence" value="ECO:0007669"/>
    <property type="project" value="InterPro"/>
</dbReference>
<name>X0U905_9ZZZZ</name>
<proteinExistence type="predicted"/>
<accession>X0U905</accession>
<dbReference type="Pfam" id="PF04909">
    <property type="entry name" value="Amidohydro_2"/>
    <property type="match status" value="1"/>
</dbReference>
<dbReference type="PANTHER" id="PTHR21240">
    <property type="entry name" value="2-AMINO-3-CARBOXYLMUCONATE-6-SEMIALDEHYDE DECARBOXYLASE"/>
    <property type="match status" value="1"/>
</dbReference>
<feature type="non-terminal residue" evidence="3">
    <location>
        <position position="1"/>
    </location>
</feature>
<dbReference type="AlphaFoldDB" id="X0U905"/>
<evidence type="ECO:0000313" key="3">
    <source>
        <dbReference type="EMBL" id="GAF95831.1"/>
    </source>
</evidence>
<comment type="caution">
    <text evidence="3">The sequence shown here is derived from an EMBL/GenBank/DDBJ whole genome shotgun (WGS) entry which is preliminary data.</text>
</comment>
<protein>
    <recommendedName>
        <fullName evidence="2">Amidohydrolase-related domain-containing protein</fullName>
    </recommendedName>
</protein>
<keyword evidence="1" id="KW-0456">Lyase</keyword>
<evidence type="ECO:0000259" key="2">
    <source>
        <dbReference type="Pfam" id="PF04909"/>
    </source>
</evidence>
<dbReference type="SUPFAM" id="SSF51556">
    <property type="entry name" value="Metallo-dependent hydrolases"/>
    <property type="match status" value="1"/>
</dbReference>